<keyword evidence="4" id="KW-1185">Reference proteome</keyword>
<dbReference type="Pfam" id="PF22936">
    <property type="entry name" value="Pol_BBD"/>
    <property type="match status" value="1"/>
</dbReference>
<dbReference type="EMBL" id="NBNE01001588">
    <property type="protein sequence ID" value="OWZ13405.1"/>
    <property type="molecule type" value="Genomic_DNA"/>
</dbReference>
<organism evidence="3 4">
    <name type="scientific">Phytophthora megakarya</name>
    <dbReference type="NCBI Taxonomy" id="4795"/>
    <lineage>
        <taxon>Eukaryota</taxon>
        <taxon>Sar</taxon>
        <taxon>Stramenopiles</taxon>
        <taxon>Oomycota</taxon>
        <taxon>Peronosporomycetes</taxon>
        <taxon>Peronosporales</taxon>
        <taxon>Peronosporaceae</taxon>
        <taxon>Phytophthora</taxon>
    </lineage>
</organism>
<name>A0A225W741_9STRA</name>
<reference evidence="4" key="1">
    <citation type="submission" date="2017-03" db="EMBL/GenBank/DDBJ databases">
        <title>Phytopthora megakarya and P. palmivora, two closely related causual agents of cacao black pod achieved similar genome size and gene model numbers by different mechanisms.</title>
        <authorList>
            <person name="Ali S."/>
            <person name="Shao J."/>
            <person name="Larry D.J."/>
            <person name="Kronmiller B."/>
            <person name="Shen D."/>
            <person name="Strem M.D."/>
            <person name="Melnick R.L."/>
            <person name="Guiltinan M.J."/>
            <person name="Tyler B.M."/>
            <person name="Meinhardt L.W."/>
            <person name="Bailey B.A."/>
        </authorList>
    </citation>
    <scope>NUCLEOTIDE SEQUENCE [LARGE SCALE GENOMIC DNA]</scope>
    <source>
        <strain evidence="4">zdho120</strain>
    </source>
</reference>
<evidence type="ECO:0000259" key="1">
    <source>
        <dbReference type="Pfam" id="PF07727"/>
    </source>
</evidence>
<sequence length="313" mass="35868">MQAWNTLREFYNRTTLHNRVMMTRRLHEVKMENGSAISKRLDAFDELVVGLQTLEEPRDCPEQNGASGNDEVFSMSEVQTVGWLIDSGAMAHMTPHRADLFEYEALDTGFEVAIAVGKKSRVAGRGTQEEARFVQYARIDSEWELWQARMGHCNENALAKMELAMVGFAKKRDENGRVIQYKARLVAKEFKQKFGVNVFETYSPVANMNSIPVMMAVCVVNGYIMEQLDVDTAFLDSQLKDHVYMEVPPIGVENDDNRVCQLNKLWADQFDYVKCSRNGYGYVYLYVDDMILTSKTKDEIREVKNTLKAAFKM</sequence>
<dbReference type="InterPro" id="IPR054722">
    <property type="entry name" value="PolX-like_BBD"/>
</dbReference>
<feature type="domain" description="Reverse transcriptase Ty1/copia-type" evidence="1">
    <location>
        <begin position="168"/>
        <end position="264"/>
    </location>
</feature>
<dbReference type="Proteomes" id="UP000198211">
    <property type="component" value="Unassembled WGS sequence"/>
</dbReference>
<comment type="caution">
    <text evidence="3">The sequence shown here is derived from an EMBL/GenBank/DDBJ whole genome shotgun (WGS) entry which is preliminary data.</text>
</comment>
<feature type="domain" description="Retrovirus-related Pol polyprotein from transposon TNT 1-94-like beta-barrel" evidence="2">
    <location>
        <begin position="83"/>
        <end position="127"/>
    </location>
</feature>
<protein>
    <submittedName>
        <fullName evidence="3">Gag-pol Polyprotein</fullName>
    </submittedName>
</protein>
<dbReference type="AlphaFoldDB" id="A0A225W741"/>
<dbReference type="InterPro" id="IPR013103">
    <property type="entry name" value="RVT_2"/>
</dbReference>
<dbReference type="OrthoDB" id="123721at2759"/>
<dbReference type="Pfam" id="PF14223">
    <property type="entry name" value="Retrotran_gag_2"/>
    <property type="match status" value="1"/>
</dbReference>
<evidence type="ECO:0000313" key="3">
    <source>
        <dbReference type="EMBL" id="OWZ13405.1"/>
    </source>
</evidence>
<proteinExistence type="predicted"/>
<gene>
    <name evidence="3" type="ORF">PHMEG_00013276</name>
</gene>
<dbReference type="STRING" id="4795.A0A225W741"/>
<dbReference type="Pfam" id="PF07727">
    <property type="entry name" value="RVT_2"/>
    <property type="match status" value="1"/>
</dbReference>
<accession>A0A225W741</accession>
<evidence type="ECO:0000313" key="4">
    <source>
        <dbReference type="Proteomes" id="UP000198211"/>
    </source>
</evidence>
<evidence type="ECO:0000259" key="2">
    <source>
        <dbReference type="Pfam" id="PF22936"/>
    </source>
</evidence>